<evidence type="ECO:0000313" key="1">
    <source>
        <dbReference type="EMBL" id="CAJ0574032.1"/>
    </source>
</evidence>
<evidence type="ECO:0000313" key="2">
    <source>
        <dbReference type="Proteomes" id="UP001177023"/>
    </source>
</evidence>
<comment type="caution">
    <text evidence="1">The sequence shown here is derived from an EMBL/GenBank/DDBJ whole genome shotgun (WGS) entry which is preliminary data.</text>
</comment>
<dbReference type="AlphaFoldDB" id="A0AA36CRM1"/>
<dbReference type="EMBL" id="CATQJA010002626">
    <property type="protein sequence ID" value="CAJ0574032.1"/>
    <property type="molecule type" value="Genomic_DNA"/>
</dbReference>
<feature type="non-terminal residue" evidence="1">
    <location>
        <position position="135"/>
    </location>
</feature>
<reference evidence="1" key="1">
    <citation type="submission" date="2023-06" db="EMBL/GenBank/DDBJ databases">
        <authorList>
            <person name="Delattre M."/>
        </authorList>
    </citation>
    <scope>NUCLEOTIDE SEQUENCE</scope>
    <source>
        <strain evidence="1">AF72</strain>
    </source>
</reference>
<gene>
    <name evidence="1" type="ORF">MSPICULIGERA_LOCUS12375</name>
</gene>
<proteinExistence type="predicted"/>
<organism evidence="1 2">
    <name type="scientific">Mesorhabditis spiculigera</name>
    <dbReference type="NCBI Taxonomy" id="96644"/>
    <lineage>
        <taxon>Eukaryota</taxon>
        <taxon>Metazoa</taxon>
        <taxon>Ecdysozoa</taxon>
        <taxon>Nematoda</taxon>
        <taxon>Chromadorea</taxon>
        <taxon>Rhabditida</taxon>
        <taxon>Rhabditina</taxon>
        <taxon>Rhabditomorpha</taxon>
        <taxon>Rhabditoidea</taxon>
        <taxon>Rhabditidae</taxon>
        <taxon>Mesorhabditinae</taxon>
        <taxon>Mesorhabditis</taxon>
    </lineage>
</organism>
<protein>
    <submittedName>
        <fullName evidence="1">Uncharacterized protein</fullName>
    </submittedName>
</protein>
<accession>A0AA36CRM1</accession>
<dbReference type="Proteomes" id="UP001177023">
    <property type="component" value="Unassembled WGS sequence"/>
</dbReference>
<sequence length="135" mass="15367">MKLKIDRTPRVFYMLQVSQLFLAKQVDPDNVDLVRENSVLSYFLTGITLLARKRMEEVSLFDDGSTDALANTSIATRSYSRKKGSVLLLEEVQLLEVSDLQRTLRFDRVPVFFAVSAMPTIFRILRDCGGCRNVS</sequence>
<keyword evidence="2" id="KW-1185">Reference proteome</keyword>
<name>A0AA36CRM1_9BILA</name>